<reference evidence="8 9" key="1">
    <citation type="submission" date="2017-07" db="EMBL/GenBank/DDBJ databases">
        <authorList>
            <person name="Talla V."/>
            <person name="Backstrom N."/>
        </authorList>
    </citation>
    <scope>NUCLEOTIDE SEQUENCE [LARGE SCALE GENOMIC DNA]</scope>
</reference>
<evidence type="ECO:0000313" key="9">
    <source>
        <dbReference type="Proteomes" id="UP000324832"/>
    </source>
</evidence>
<comment type="subcellular location">
    <subcellularLocation>
        <location evidence="2">Chromosome</location>
    </subcellularLocation>
    <subcellularLocation>
        <location evidence="1">Nucleus</location>
    </subcellularLocation>
</comment>
<dbReference type="InterPro" id="IPR019406">
    <property type="entry name" value="APLF_PBZ"/>
</dbReference>
<dbReference type="GO" id="GO:0072572">
    <property type="term" value="F:poly-ADP-D-ribose binding"/>
    <property type="evidence" value="ECO:0007669"/>
    <property type="project" value="TreeGrafter"/>
</dbReference>
<dbReference type="InterPro" id="IPR019361">
    <property type="entry name" value="HPF1"/>
</dbReference>
<keyword evidence="4" id="KW-0158">Chromosome</keyword>
<organism evidence="8 9">
    <name type="scientific">Leptidea sinapis</name>
    <dbReference type="NCBI Taxonomy" id="189913"/>
    <lineage>
        <taxon>Eukaryota</taxon>
        <taxon>Metazoa</taxon>
        <taxon>Ecdysozoa</taxon>
        <taxon>Arthropoda</taxon>
        <taxon>Hexapoda</taxon>
        <taxon>Insecta</taxon>
        <taxon>Pterygota</taxon>
        <taxon>Neoptera</taxon>
        <taxon>Endopterygota</taxon>
        <taxon>Lepidoptera</taxon>
        <taxon>Glossata</taxon>
        <taxon>Ditrysia</taxon>
        <taxon>Papilionoidea</taxon>
        <taxon>Pieridae</taxon>
        <taxon>Dismorphiinae</taxon>
        <taxon>Leptidea</taxon>
    </lineage>
</organism>
<dbReference type="GO" id="GO:0006974">
    <property type="term" value="P:DNA damage response"/>
    <property type="evidence" value="ECO:0007669"/>
    <property type="project" value="InterPro"/>
</dbReference>
<dbReference type="PANTHER" id="PTHR13386">
    <property type="entry name" value="HISTONE PARYLATION FACTOR 1"/>
    <property type="match status" value="1"/>
</dbReference>
<proteinExistence type="inferred from homology"/>
<keyword evidence="5" id="KW-0539">Nucleus</keyword>
<dbReference type="PANTHER" id="PTHR13386:SF1">
    <property type="entry name" value="HISTONE PARYLATION FACTOR 1"/>
    <property type="match status" value="1"/>
</dbReference>
<dbReference type="Pfam" id="PF10228">
    <property type="entry name" value="HPF1"/>
    <property type="match status" value="1"/>
</dbReference>
<sequence length="263" mass="30476">METKRTMSDDWKAYVSDTRTICKYGAKCYQKNPEHHKTYKHPPNLKAKNTPAKKRFTPYNTNRKPDERNTAATTENIESSERWDCKESTQHLKNSTLDINEDSLLSIVEVDGDTTLYGNETDNRIFKECFLVEMPNDFFKFYECLCKESSSVESLMASVNLELVGPFDLVSGKLPKLEDTKLYLSHWRFFYDPPEFQTVLKKRGNSEVHIGYYRDDPNSTPAFLAVNDSSKDHQITPIAENIFGAVYKLEETIQKTSRSHIRQ</sequence>
<comment type="similarity">
    <text evidence="3">Belongs to the HPF1 family.</text>
</comment>
<evidence type="ECO:0000256" key="4">
    <source>
        <dbReference type="ARBA" id="ARBA00022454"/>
    </source>
</evidence>
<feature type="domain" description="PBZ-type" evidence="7">
    <location>
        <begin position="19"/>
        <end position="43"/>
    </location>
</feature>
<evidence type="ECO:0000256" key="1">
    <source>
        <dbReference type="ARBA" id="ARBA00004123"/>
    </source>
</evidence>
<name>A0A5E4QZG8_9NEOP</name>
<evidence type="ECO:0000256" key="2">
    <source>
        <dbReference type="ARBA" id="ARBA00004286"/>
    </source>
</evidence>
<evidence type="ECO:0000256" key="3">
    <source>
        <dbReference type="ARBA" id="ARBA00010803"/>
    </source>
</evidence>
<evidence type="ECO:0000313" key="8">
    <source>
        <dbReference type="EMBL" id="VVD03472.1"/>
    </source>
</evidence>
<dbReference type="EMBL" id="FZQP02006773">
    <property type="protein sequence ID" value="VVD03472.1"/>
    <property type="molecule type" value="Genomic_DNA"/>
</dbReference>
<dbReference type="GO" id="GO:0042393">
    <property type="term" value="F:histone binding"/>
    <property type="evidence" value="ECO:0007669"/>
    <property type="project" value="InterPro"/>
</dbReference>
<dbReference type="GO" id="GO:0005694">
    <property type="term" value="C:chromosome"/>
    <property type="evidence" value="ECO:0007669"/>
    <property type="project" value="UniProtKB-SubCell"/>
</dbReference>
<dbReference type="Proteomes" id="UP000324832">
    <property type="component" value="Unassembled WGS sequence"/>
</dbReference>
<gene>
    <name evidence="8" type="ORF">LSINAPIS_LOCUS13462</name>
</gene>
<keyword evidence="9" id="KW-1185">Reference proteome</keyword>
<evidence type="ECO:0000256" key="5">
    <source>
        <dbReference type="ARBA" id="ARBA00023242"/>
    </source>
</evidence>
<feature type="region of interest" description="Disordered" evidence="6">
    <location>
        <begin position="33"/>
        <end position="78"/>
    </location>
</feature>
<dbReference type="GO" id="GO:0005634">
    <property type="term" value="C:nucleus"/>
    <property type="evidence" value="ECO:0007669"/>
    <property type="project" value="UniProtKB-SubCell"/>
</dbReference>
<dbReference type="Pfam" id="PF10283">
    <property type="entry name" value="zf-CCHH"/>
    <property type="match status" value="1"/>
</dbReference>
<protein>
    <recommendedName>
        <fullName evidence="7">PBZ-type domain-containing protein</fullName>
    </recommendedName>
</protein>
<evidence type="ECO:0000256" key="6">
    <source>
        <dbReference type="SAM" id="MobiDB-lite"/>
    </source>
</evidence>
<dbReference type="AlphaFoldDB" id="A0A5E4QZG8"/>
<evidence type="ECO:0000259" key="7">
    <source>
        <dbReference type="Pfam" id="PF10283"/>
    </source>
</evidence>
<accession>A0A5E4QZG8</accession>